<evidence type="ECO:0000256" key="1">
    <source>
        <dbReference type="SAM" id="MobiDB-lite"/>
    </source>
</evidence>
<organism evidence="2 3">
    <name type="scientific">Collybia nuda</name>
    <dbReference type="NCBI Taxonomy" id="64659"/>
    <lineage>
        <taxon>Eukaryota</taxon>
        <taxon>Fungi</taxon>
        <taxon>Dikarya</taxon>
        <taxon>Basidiomycota</taxon>
        <taxon>Agaricomycotina</taxon>
        <taxon>Agaricomycetes</taxon>
        <taxon>Agaricomycetidae</taxon>
        <taxon>Agaricales</taxon>
        <taxon>Tricholomatineae</taxon>
        <taxon>Clitocybaceae</taxon>
        <taxon>Collybia</taxon>
    </lineage>
</organism>
<proteinExistence type="predicted"/>
<reference evidence="2" key="1">
    <citation type="submission" date="2020-11" db="EMBL/GenBank/DDBJ databases">
        <authorList>
            <consortium name="DOE Joint Genome Institute"/>
            <person name="Ahrendt S."/>
            <person name="Riley R."/>
            <person name="Andreopoulos W."/>
            <person name="Labutti K."/>
            <person name="Pangilinan J."/>
            <person name="Ruiz-Duenas F.J."/>
            <person name="Barrasa J.M."/>
            <person name="Sanchez-Garcia M."/>
            <person name="Camarero S."/>
            <person name="Miyauchi S."/>
            <person name="Serrano A."/>
            <person name="Linde D."/>
            <person name="Babiker R."/>
            <person name="Drula E."/>
            <person name="Ayuso-Fernandez I."/>
            <person name="Pacheco R."/>
            <person name="Padilla G."/>
            <person name="Ferreira P."/>
            <person name="Barriuso J."/>
            <person name="Kellner H."/>
            <person name="Castanera R."/>
            <person name="Alfaro M."/>
            <person name="Ramirez L."/>
            <person name="Pisabarro A.G."/>
            <person name="Kuo A."/>
            <person name="Tritt A."/>
            <person name="Lipzen A."/>
            <person name="He G."/>
            <person name="Yan M."/>
            <person name="Ng V."/>
            <person name="Cullen D."/>
            <person name="Martin F."/>
            <person name="Rosso M.-N."/>
            <person name="Henrissat B."/>
            <person name="Hibbett D."/>
            <person name="Martinez A.T."/>
            <person name="Grigoriev I.V."/>
        </authorList>
    </citation>
    <scope>NUCLEOTIDE SEQUENCE</scope>
    <source>
        <strain evidence="2">CBS 247.69</strain>
    </source>
</reference>
<accession>A0A9P6CRC5</accession>
<sequence>MPFSTAPALLVGLGARILLDTFTRSGEASIRDFVLIGVWQGVGLHYASKNSNIAIFVGIGIFIKLLAEFNLANDATRSATTLLGVALGVLCTEFLSQFFDSGNPPDSDRRRKKVSTLVTNGHVPRRERVVQFRSSVEGDTSDVRYQAFRHNVSDITSIDSNSEMIGSNSSTMTPLDRDIAALRTRASLADSERRRFKEERKWAISQGNTARAAQMKWQVKRYTALMQSFHREADAKLIEASGGRPRRNHTGETKNLLSKSNRRDELINGPVSRASEAHFKRNNISKSALRDVIR</sequence>
<dbReference type="OrthoDB" id="3246365at2759"/>
<protein>
    <submittedName>
        <fullName evidence="2">Uncharacterized protein</fullName>
    </submittedName>
</protein>
<dbReference type="AlphaFoldDB" id="A0A9P6CRC5"/>
<gene>
    <name evidence="2" type="ORF">BDZ94DRAFT_1293525</name>
</gene>
<evidence type="ECO:0000313" key="3">
    <source>
        <dbReference type="Proteomes" id="UP000807353"/>
    </source>
</evidence>
<dbReference type="Proteomes" id="UP000807353">
    <property type="component" value="Unassembled WGS sequence"/>
</dbReference>
<name>A0A9P6CRC5_9AGAR</name>
<keyword evidence="3" id="KW-1185">Reference proteome</keyword>
<dbReference type="EMBL" id="MU150229">
    <property type="protein sequence ID" value="KAF9469914.1"/>
    <property type="molecule type" value="Genomic_DNA"/>
</dbReference>
<comment type="caution">
    <text evidence="2">The sequence shown here is derived from an EMBL/GenBank/DDBJ whole genome shotgun (WGS) entry which is preliminary data.</text>
</comment>
<feature type="region of interest" description="Disordered" evidence="1">
    <location>
        <begin position="240"/>
        <end position="271"/>
    </location>
</feature>
<evidence type="ECO:0000313" key="2">
    <source>
        <dbReference type="EMBL" id="KAF9469914.1"/>
    </source>
</evidence>